<keyword evidence="2" id="KW-1185">Reference proteome</keyword>
<sequence>MALVIGAGLVILFAERGLTIRSIRVLLCHIDHDGLQTFKYRSYFHASDHRGRSDIFTCIFLSHSKHAINQSSVLALSALNPLLRLSLTHPLPPFRLIEQSADCY</sequence>
<dbReference type="EMBL" id="KN835287">
    <property type="protein sequence ID" value="KIK40872.1"/>
    <property type="molecule type" value="Genomic_DNA"/>
</dbReference>
<evidence type="ECO:0000313" key="1">
    <source>
        <dbReference type="EMBL" id="KIK40872.1"/>
    </source>
</evidence>
<reference evidence="2" key="2">
    <citation type="submission" date="2015-01" db="EMBL/GenBank/DDBJ databases">
        <title>Evolutionary Origins and Diversification of the Mycorrhizal Mutualists.</title>
        <authorList>
            <consortium name="DOE Joint Genome Institute"/>
            <consortium name="Mycorrhizal Genomics Consortium"/>
            <person name="Kohler A."/>
            <person name="Kuo A."/>
            <person name="Nagy L.G."/>
            <person name="Floudas D."/>
            <person name="Copeland A."/>
            <person name="Barry K.W."/>
            <person name="Cichocki N."/>
            <person name="Veneault-Fourrey C."/>
            <person name="LaButti K."/>
            <person name="Lindquist E.A."/>
            <person name="Lipzen A."/>
            <person name="Lundell T."/>
            <person name="Morin E."/>
            <person name="Murat C."/>
            <person name="Riley R."/>
            <person name="Ohm R."/>
            <person name="Sun H."/>
            <person name="Tunlid A."/>
            <person name="Henrissat B."/>
            <person name="Grigoriev I.V."/>
            <person name="Hibbett D.S."/>
            <person name="Martin F."/>
        </authorList>
    </citation>
    <scope>NUCLEOTIDE SEQUENCE [LARGE SCALE GENOMIC DNA]</scope>
    <source>
        <strain evidence="2">UH-Slu-Lm8-n1</strain>
    </source>
</reference>
<gene>
    <name evidence="1" type="ORF">CY34DRAFT_242294</name>
</gene>
<proteinExistence type="predicted"/>
<dbReference type="Proteomes" id="UP000054485">
    <property type="component" value="Unassembled WGS sequence"/>
</dbReference>
<protein>
    <submittedName>
        <fullName evidence="1">Uncharacterized protein</fullName>
    </submittedName>
</protein>
<dbReference type="AlphaFoldDB" id="A0A0D0B330"/>
<name>A0A0D0B330_9AGAM</name>
<organism evidence="1 2">
    <name type="scientific">Suillus luteus UH-Slu-Lm8-n1</name>
    <dbReference type="NCBI Taxonomy" id="930992"/>
    <lineage>
        <taxon>Eukaryota</taxon>
        <taxon>Fungi</taxon>
        <taxon>Dikarya</taxon>
        <taxon>Basidiomycota</taxon>
        <taxon>Agaricomycotina</taxon>
        <taxon>Agaricomycetes</taxon>
        <taxon>Agaricomycetidae</taxon>
        <taxon>Boletales</taxon>
        <taxon>Suillineae</taxon>
        <taxon>Suillaceae</taxon>
        <taxon>Suillus</taxon>
    </lineage>
</organism>
<dbReference type="InParanoid" id="A0A0D0B330"/>
<reference evidence="1 2" key="1">
    <citation type="submission" date="2014-04" db="EMBL/GenBank/DDBJ databases">
        <authorList>
            <consortium name="DOE Joint Genome Institute"/>
            <person name="Kuo A."/>
            <person name="Ruytinx J."/>
            <person name="Rineau F."/>
            <person name="Colpaert J."/>
            <person name="Kohler A."/>
            <person name="Nagy L.G."/>
            <person name="Floudas D."/>
            <person name="Copeland A."/>
            <person name="Barry K.W."/>
            <person name="Cichocki N."/>
            <person name="Veneault-Fourrey C."/>
            <person name="LaButti K."/>
            <person name="Lindquist E.A."/>
            <person name="Lipzen A."/>
            <person name="Lundell T."/>
            <person name="Morin E."/>
            <person name="Murat C."/>
            <person name="Sun H."/>
            <person name="Tunlid A."/>
            <person name="Henrissat B."/>
            <person name="Grigoriev I.V."/>
            <person name="Hibbett D.S."/>
            <person name="Martin F."/>
            <person name="Nordberg H.P."/>
            <person name="Cantor M.N."/>
            <person name="Hua S.X."/>
        </authorList>
    </citation>
    <scope>NUCLEOTIDE SEQUENCE [LARGE SCALE GENOMIC DNA]</scope>
    <source>
        <strain evidence="1 2">UH-Slu-Lm8-n1</strain>
    </source>
</reference>
<dbReference type="HOGENOM" id="CLU_2251823_0_0_1"/>
<evidence type="ECO:0000313" key="2">
    <source>
        <dbReference type="Proteomes" id="UP000054485"/>
    </source>
</evidence>
<accession>A0A0D0B330</accession>